<dbReference type="PANTHER" id="PTHR12960:SF0">
    <property type="entry name" value="MRNA EXPORT FACTOR GLE1"/>
    <property type="match status" value="1"/>
</dbReference>
<comment type="subcellular location">
    <subcellularLocation>
        <location evidence="1">Nucleus</location>
        <location evidence="1">Nuclear pore complex</location>
    </subcellularLocation>
</comment>
<dbReference type="Pfam" id="PF07817">
    <property type="entry name" value="GLE1"/>
    <property type="match status" value="1"/>
</dbReference>
<dbReference type="GO" id="GO:0005737">
    <property type="term" value="C:cytoplasm"/>
    <property type="evidence" value="ECO:0007669"/>
    <property type="project" value="TreeGrafter"/>
</dbReference>
<evidence type="ECO:0000256" key="10">
    <source>
        <dbReference type="ARBA" id="ARBA00029983"/>
    </source>
</evidence>
<evidence type="ECO:0000313" key="12">
    <source>
        <dbReference type="Proteomes" id="UP000012174"/>
    </source>
</evidence>
<reference evidence="12" key="1">
    <citation type="journal article" date="2013" name="Genome Announc.">
        <title>Draft genome sequence of the grapevine dieback fungus Eutypa lata UCR-EL1.</title>
        <authorList>
            <person name="Blanco-Ulate B."/>
            <person name="Rolshausen P.E."/>
            <person name="Cantu D."/>
        </authorList>
    </citation>
    <scope>NUCLEOTIDE SEQUENCE [LARGE SCALE GENOMIC DNA]</scope>
    <source>
        <strain evidence="12">UCR-EL1</strain>
    </source>
</reference>
<accession>M7TAK2</accession>
<dbReference type="GO" id="GO:0015031">
    <property type="term" value="P:protein transport"/>
    <property type="evidence" value="ECO:0007669"/>
    <property type="project" value="UniProtKB-KW"/>
</dbReference>
<evidence type="ECO:0000256" key="7">
    <source>
        <dbReference type="ARBA" id="ARBA00023132"/>
    </source>
</evidence>
<dbReference type="STRING" id="1287681.M7TAK2"/>
<gene>
    <name evidence="11" type="ORF">UCREL1_9411</name>
</gene>
<dbReference type="AlphaFoldDB" id="M7TAK2"/>
<keyword evidence="7" id="KW-0906">Nuclear pore complex</keyword>
<dbReference type="PANTHER" id="PTHR12960">
    <property type="entry name" value="GLE-1-RELATED"/>
    <property type="match status" value="1"/>
</dbReference>
<comment type="similarity">
    <text evidence="2">Belongs to the GLE1 family.</text>
</comment>
<dbReference type="GO" id="GO:0016973">
    <property type="term" value="P:poly(A)+ mRNA export from nucleus"/>
    <property type="evidence" value="ECO:0007669"/>
    <property type="project" value="InterPro"/>
</dbReference>
<dbReference type="GO" id="GO:0000822">
    <property type="term" value="F:inositol hexakisphosphate binding"/>
    <property type="evidence" value="ECO:0007669"/>
    <property type="project" value="TreeGrafter"/>
</dbReference>
<dbReference type="OrthoDB" id="420884at2759"/>
<dbReference type="InterPro" id="IPR038506">
    <property type="entry name" value="GLE1-like_sf"/>
</dbReference>
<keyword evidence="4" id="KW-0509">mRNA transport</keyword>
<keyword evidence="12" id="KW-1185">Reference proteome</keyword>
<keyword evidence="5" id="KW-0653">Protein transport</keyword>
<sequence length="260" mass="28830">MLQIAAIQALLNESLTQIPSVLVDPSNFITDQREPVEGATHNEPQLPSLFLYLLNQFSKAIINQFIQECGGQPKTADPIGVVTAMIYSNKAYLWRGKSLIDILMAKFRVACPVVFGYRGSEKTEQGRARLGWKRESSGWISEQLHINQMKGLAVGYASIALRDFSKSPNTNPWPPSKYWTSLAKIVNTPPTEISNTQCVVLRSMLEHYEERFMNFYGTAAIAALRKALVEFPAKAPEKSPGAFALLGLSEVLKLNAGIEL</sequence>
<evidence type="ECO:0000313" key="11">
    <source>
        <dbReference type="EMBL" id="EMR63665.1"/>
    </source>
</evidence>
<evidence type="ECO:0000256" key="4">
    <source>
        <dbReference type="ARBA" id="ARBA00022816"/>
    </source>
</evidence>
<evidence type="ECO:0000256" key="8">
    <source>
        <dbReference type="ARBA" id="ARBA00023242"/>
    </source>
</evidence>
<keyword evidence="3" id="KW-0813">Transport</keyword>
<protein>
    <recommendedName>
        <fullName evidence="9">mRNA export factor GLE1</fullName>
    </recommendedName>
    <alternativeName>
        <fullName evidence="10">Nucleoporin GLE1</fullName>
    </alternativeName>
</protein>
<proteinExistence type="inferred from homology"/>
<name>M7TAK2_EUTLA</name>
<evidence type="ECO:0000256" key="9">
    <source>
        <dbReference type="ARBA" id="ARBA00026227"/>
    </source>
</evidence>
<dbReference type="eggNOG" id="KOG2412">
    <property type="taxonomic scope" value="Eukaryota"/>
</dbReference>
<dbReference type="Proteomes" id="UP000012174">
    <property type="component" value="Unassembled WGS sequence"/>
</dbReference>
<keyword evidence="8" id="KW-0539">Nucleus</keyword>
<dbReference type="EMBL" id="KB707189">
    <property type="protein sequence ID" value="EMR63665.1"/>
    <property type="molecule type" value="Genomic_DNA"/>
</dbReference>
<dbReference type="HOGENOM" id="CLU_1069707_0_0_1"/>
<evidence type="ECO:0000256" key="6">
    <source>
        <dbReference type="ARBA" id="ARBA00023010"/>
    </source>
</evidence>
<dbReference type="Gene3D" id="1.25.40.510">
    <property type="entry name" value="GLE1-like"/>
    <property type="match status" value="1"/>
</dbReference>
<dbReference type="InterPro" id="IPR012476">
    <property type="entry name" value="GLE1"/>
</dbReference>
<evidence type="ECO:0000256" key="3">
    <source>
        <dbReference type="ARBA" id="ARBA00022448"/>
    </source>
</evidence>
<dbReference type="KEGG" id="ela:UCREL1_9411"/>
<evidence type="ECO:0000256" key="5">
    <source>
        <dbReference type="ARBA" id="ARBA00022927"/>
    </source>
</evidence>
<evidence type="ECO:0000256" key="1">
    <source>
        <dbReference type="ARBA" id="ARBA00004567"/>
    </source>
</evidence>
<dbReference type="GO" id="GO:0044614">
    <property type="term" value="C:nuclear pore cytoplasmic filaments"/>
    <property type="evidence" value="ECO:0007669"/>
    <property type="project" value="TreeGrafter"/>
</dbReference>
<evidence type="ECO:0000256" key="2">
    <source>
        <dbReference type="ARBA" id="ARBA00011056"/>
    </source>
</evidence>
<dbReference type="GO" id="GO:0031369">
    <property type="term" value="F:translation initiation factor binding"/>
    <property type="evidence" value="ECO:0007669"/>
    <property type="project" value="TreeGrafter"/>
</dbReference>
<keyword evidence="6" id="KW-0811">Translocation</keyword>
<dbReference type="GO" id="GO:0005543">
    <property type="term" value="F:phospholipid binding"/>
    <property type="evidence" value="ECO:0007669"/>
    <property type="project" value="TreeGrafter"/>
</dbReference>
<organism evidence="11 12">
    <name type="scientific">Eutypa lata (strain UCR-EL1)</name>
    <name type="common">Grapevine dieback disease fungus</name>
    <name type="synonym">Eutypa armeniacae</name>
    <dbReference type="NCBI Taxonomy" id="1287681"/>
    <lineage>
        <taxon>Eukaryota</taxon>
        <taxon>Fungi</taxon>
        <taxon>Dikarya</taxon>
        <taxon>Ascomycota</taxon>
        <taxon>Pezizomycotina</taxon>
        <taxon>Sordariomycetes</taxon>
        <taxon>Xylariomycetidae</taxon>
        <taxon>Xylariales</taxon>
        <taxon>Diatrypaceae</taxon>
        <taxon>Eutypa</taxon>
    </lineage>
</organism>